<protein>
    <submittedName>
        <fullName evidence="1">Uncharacterized protein</fullName>
    </submittedName>
</protein>
<proteinExistence type="predicted"/>
<dbReference type="EMBL" id="LCQD01000001">
    <property type="protein sequence ID" value="KKW13437.1"/>
    <property type="molecule type" value="Genomic_DNA"/>
</dbReference>
<evidence type="ECO:0000313" key="1">
    <source>
        <dbReference type="EMBL" id="KKW13437.1"/>
    </source>
</evidence>
<dbReference type="AlphaFoldDB" id="A0A0G1YEM4"/>
<accession>A0A0G1YEM4</accession>
<evidence type="ECO:0000313" key="2">
    <source>
        <dbReference type="Proteomes" id="UP000034588"/>
    </source>
</evidence>
<gene>
    <name evidence="1" type="ORF">UY48_C0001G0058</name>
</gene>
<dbReference type="Proteomes" id="UP000034588">
    <property type="component" value="Unassembled WGS sequence"/>
</dbReference>
<comment type="caution">
    <text evidence="1">The sequence shown here is derived from an EMBL/GenBank/DDBJ whole genome shotgun (WGS) entry which is preliminary data.</text>
</comment>
<sequence>MNKHFVKAITVIVALLIMLVAFVVAVRADAPPNQCPPAESLLPCDPSKAEVKQLPPVCRYPDGCPVEQVSRQRDKARPKPVQPVSIGAKILFQRVFKVLCADASQTRLPPR</sequence>
<reference evidence="1 2" key="1">
    <citation type="journal article" date="2015" name="Nature">
        <title>rRNA introns, odd ribosomes, and small enigmatic genomes across a large radiation of phyla.</title>
        <authorList>
            <person name="Brown C.T."/>
            <person name="Hug L.A."/>
            <person name="Thomas B.C."/>
            <person name="Sharon I."/>
            <person name="Castelle C.J."/>
            <person name="Singh A."/>
            <person name="Wilkins M.J."/>
            <person name="Williams K.H."/>
            <person name="Banfield J.F."/>
        </authorList>
    </citation>
    <scope>NUCLEOTIDE SEQUENCE [LARGE SCALE GENOMIC DNA]</scope>
</reference>
<name>A0A0G1YEM4_9BACT</name>
<organism evidence="1 2">
    <name type="scientific">Candidatus Gottesmanbacteria bacterium GW2011_GWB1_49_7</name>
    <dbReference type="NCBI Taxonomy" id="1618448"/>
    <lineage>
        <taxon>Bacteria</taxon>
        <taxon>Candidatus Gottesmaniibacteriota</taxon>
    </lineage>
</organism>